<evidence type="ECO:0000313" key="3">
    <source>
        <dbReference type="Proteomes" id="UP001321473"/>
    </source>
</evidence>
<feature type="non-terminal residue" evidence="2">
    <location>
        <position position="74"/>
    </location>
</feature>
<accession>A0AAQ4ED95</accession>
<sequence>MTQALSSSIVFAGISETSGANAGGALPASSTTNSTAPNAGLEESGTTSVGISPQPSSTTRMRHSEGSPMLGNLT</sequence>
<dbReference type="EMBL" id="JARKHS020017933">
    <property type="protein sequence ID" value="KAK8772715.1"/>
    <property type="molecule type" value="Genomic_DNA"/>
</dbReference>
<proteinExistence type="predicted"/>
<protein>
    <submittedName>
        <fullName evidence="2">Uncharacterized protein</fullName>
    </submittedName>
</protein>
<dbReference type="AlphaFoldDB" id="A0AAQ4ED95"/>
<keyword evidence="3" id="KW-1185">Reference proteome</keyword>
<reference evidence="2 3" key="1">
    <citation type="journal article" date="2023" name="Arcadia Sci">
        <title>De novo assembly of a long-read Amblyomma americanum tick genome.</title>
        <authorList>
            <person name="Chou S."/>
            <person name="Poskanzer K.E."/>
            <person name="Rollins M."/>
            <person name="Thuy-Boun P.S."/>
        </authorList>
    </citation>
    <scope>NUCLEOTIDE SEQUENCE [LARGE SCALE GENOMIC DNA]</scope>
    <source>
        <strain evidence="2">F_SG_1</strain>
        <tissue evidence="2">Salivary glands</tissue>
    </source>
</reference>
<comment type="caution">
    <text evidence="2">The sequence shown here is derived from an EMBL/GenBank/DDBJ whole genome shotgun (WGS) entry which is preliminary data.</text>
</comment>
<feature type="compositionally biased region" description="Polar residues" evidence="1">
    <location>
        <begin position="28"/>
        <end position="37"/>
    </location>
</feature>
<name>A0AAQ4ED95_AMBAM</name>
<evidence type="ECO:0000256" key="1">
    <source>
        <dbReference type="SAM" id="MobiDB-lite"/>
    </source>
</evidence>
<evidence type="ECO:0000313" key="2">
    <source>
        <dbReference type="EMBL" id="KAK8772715.1"/>
    </source>
</evidence>
<feature type="compositionally biased region" description="Polar residues" evidence="1">
    <location>
        <begin position="44"/>
        <end position="59"/>
    </location>
</feature>
<gene>
    <name evidence="2" type="ORF">V5799_024041</name>
</gene>
<organism evidence="2 3">
    <name type="scientific">Amblyomma americanum</name>
    <name type="common">Lone star tick</name>
    <dbReference type="NCBI Taxonomy" id="6943"/>
    <lineage>
        <taxon>Eukaryota</taxon>
        <taxon>Metazoa</taxon>
        <taxon>Ecdysozoa</taxon>
        <taxon>Arthropoda</taxon>
        <taxon>Chelicerata</taxon>
        <taxon>Arachnida</taxon>
        <taxon>Acari</taxon>
        <taxon>Parasitiformes</taxon>
        <taxon>Ixodida</taxon>
        <taxon>Ixodoidea</taxon>
        <taxon>Ixodidae</taxon>
        <taxon>Amblyomminae</taxon>
        <taxon>Amblyomma</taxon>
    </lineage>
</organism>
<dbReference type="Proteomes" id="UP001321473">
    <property type="component" value="Unassembled WGS sequence"/>
</dbReference>
<feature type="region of interest" description="Disordered" evidence="1">
    <location>
        <begin position="17"/>
        <end position="74"/>
    </location>
</feature>